<evidence type="ECO:0000313" key="9">
    <source>
        <dbReference type="Proteomes" id="UP000509510"/>
    </source>
</evidence>
<evidence type="ECO:0000256" key="4">
    <source>
        <dbReference type="ARBA" id="ARBA00022989"/>
    </source>
</evidence>
<evidence type="ECO:0000313" key="8">
    <source>
        <dbReference type="EMBL" id="QKX62558.1"/>
    </source>
</evidence>
<evidence type="ECO:0000259" key="7">
    <source>
        <dbReference type="PROSITE" id="PS50850"/>
    </source>
</evidence>
<name>A0A7H8R9E3_TALRU</name>
<protein>
    <recommendedName>
        <fullName evidence="7">Major facilitator superfamily (MFS) profile domain-containing protein</fullName>
    </recommendedName>
</protein>
<dbReference type="EMBL" id="CP055902">
    <property type="protein sequence ID" value="QKX62558.1"/>
    <property type="molecule type" value="Genomic_DNA"/>
</dbReference>
<dbReference type="InterPro" id="IPR011701">
    <property type="entry name" value="MFS"/>
</dbReference>
<evidence type="ECO:0000256" key="3">
    <source>
        <dbReference type="ARBA" id="ARBA00022692"/>
    </source>
</evidence>
<accession>A0A7H8R9E3</accession>
<feature type="transmembrane region" description="Helical" evidence="6">
    <location>
        <begin position="313"/>
        <end position="332"/>
    </location>
</feature>
<dbReference type="PROSITE" id="PS50850">
    <property type="entry name" value="MFS"/>
    <property type="match status" value="1"/>
</dbReference>
<dbReference type="InterPro" id="IPR020846">
    <property type="entry name" value="MFS_dom"/>
</dbReference>
<dbReference type="KEGG" id="trg:TRUGW13939_09719"/>
<feature type="transmembrane region" description="Helical" evidence="6">
    <location>
        <begin position="72"/>
        <end position="96"/>
    </location>
</feature>
<feature type="transmembrane region" description="Helical" evidence="6">
    <location>
        <begin position="427"/>
        <end position="448"/>
    </location>
</feature>
<keyword evidence="9" id="KW-1185">Reference proteome</keyword>
<dbReference type="GeneID" id="55997202"/>
<evidence type="ECO:0000256" key="6">
    <source>
        <dbReference type="SAM" id="Phobius"/>
    </source>
</evidence>
<feature type="transmembrane region" description="Helical" evidence="6">
    <location>
        <begin position="138"/>
        <end position="159"/>
    </location>
</feature>
<proteinExistence type="inferred from homology"/>
<evidence type="ECO:0000256" key="1">
    <source>
        <dbReference type="ARBA" id="ARBA00004651"/>
    </source>
</evidence>
<dbReference type="GO" id="GO:0022857">
    <property type="term" value="F:transmembrane transporter activity"/>
    <property type="evidence" value="ECO:0007669"/>
    <property type="project" value="InterPro"/>
</dbReference>
<dbReference type="Pfam" id="PF07690">
    <property type="entry name" value="MFS_1"/>
    <property type="match status" value="1"/>
</dbReference>
<dbReference type="InterPro" id="IPR036259">
    <property type="entry name" value="MFS_trans_sf"/>
</dbReference>
<feature type="transmembrane region" description="Helical" evidence="6">
    <location>
        <begin position="367"/>
        <end position="386"/>
    </location>
</feature>
<feature type="domain" description="Major facilitator superfamily (MFS) profile" evidence="7">
    <location>
        <begin position="41"/>
        <end position="484"/>
    </location>
</feature>
<keyword evidence="3 6" id="KW-0812">Transmembrane</keyword>
<organism evidence="8 9">
    <name type="scientific">Talaromyces rugulosus</name>
    <name type="common">Penicillium rugulosum</name>
    <dbReference type="NCBI Taxonomy" id="121627"/>
    <lineage>
        <taxon>Eukaryota</taxon>
        <taxon>Fungi</taxon>
        <taxon>Dikarya</taxon>
        <taxon>Ascomycota</taxon>
        <taxon>Pezizomycotina</taxon>
        <taxon>Eurotiomycetes</taxon>
        <taxon>Eurotiomycetidae</taxon>
        <taxon>Eurotiales</taxon>
        <taxon>Trichocomaceae</taxon>
        <taxon>Talaromyces</taxon>
        <taxon>Talaromyces sect. Islandici</taxon>
    </lineage>
</organism>
<comment type="similarity">
    <text evidence="2">Belongs to the major facilitator superfamily.</text>
</comment>
<comment type="subcellular location">
    <subcellularLocation>
        <location evidence="1">Cell membrane</location>
        <topology evidence="1">Multi-pass membrane protein</topology>
    </subcellularLocation>
</comment>
<feature type="transmembrane region" description="Helical" evidence="6">
    <location>
        <begin position="398"/>
        <end position="420"/>
    </location>
</feature>
<dbReference type="AlphaFoldDB" id="A0A7H8R9E3"/>
<feature type="transmembrane region" description="Helical" evidence="6">
    <location>
        <begin position="198"/>
        <end position="218"/>
    </location>
</feature>
<gene>
    <name evidence="8" type="ORF">TRUGW13939_09719</name>
</gene>
<keyword evidence="5 6" id="KW-0472">Membrane</keyword>
<dbReference type="RefSeq" id="XP_035348732.1">
    <property type="nucleotide sequence ID" value="XM_035492839.1"/>
</dbReference>
<dbReference type="Proteomes" id="UP000509510">
    <property type="component" value="Chromosome V"/>
</dbReference>
<evidence type="ECO:0000256" key="5">
    <source>
        <dbReference type="ARBA" id="ARBA00023136"/>
    </source>
</evidence>
<feature type="transmembrane region" description="Helical" evidence="6">
    <location>
        <begin position="460"/>
        <end position="480"/>
    </location>
</feature>
<dbReference type="FunFam" id="1.20.1250.20:FF:000082">
    <property type="entry name" value="MFS multidrug transporter, putative"/>
    <property type="match status" value="1"/>
</dbReference>
<dbReference type="PANTHER" id="PTHR23502:SF47">
    <property type="entry name" value="MAJOR FACILITATOR SUPERFAMILY (MFS) PROFILE DOMAIN-CONTAINING PROTEIN-RELATED"/>
    <property type="match status" value="1"/>
</dbReference>
<dbReference type="SUPFAM" id="SSF103473">
    <property type="entry name" value="MFS general substrate transporter"/>
    <property type="match status" value="1"/>
</dbReference>
<reference evidence="9" key="1">
    <citation type="submission" date="2020-06" db="EMBL/GenBank/DDBJ databases">
        <title>A chromosome-scale genome assembly of Talaromyces rugulosus W13939.</title>
        <authorList>
            <person name="Wang B."/>
            <person name="Guo L."/>
            <person name="Ye K."/>
            <person name="Wang L."/>
        </authorList>
    </citation>
    <scope>NUCLEOTIDE SEQUENCE [LARGE SCALE GENOMIC DNA]</scope>
    <source>
        <strain evidence="9">W13939</strain>
    </source>
</reference>
<dbReference type="GO" id="GO:0005886">
    <property type="term" value="C:plasma membrane"/>
    <property type="evidence" value="ECO:0007669"/>
    <property type="project" value="UniProtKB-SubCell"/>
</dbReference>
<feature type="transmembrane region" description="Helical" evidence="6">
    <location>
        <begin position="274"/>
        <end position="293"/>
    </location>
</feature>
<sequence>MEDAVVGTPIDRVPLYPGLLSGWNGPEDTENPQNWSVHRRCLITASLCSLNVCYTLSSTTFSTLNTPVAEQYGVSTTAASLATSLFALGAGGGSLLWGPLSERFGRRLPIFVGFSTFLLFHVSSAISTNFATLLVSRFLRGVLGTAPVIVAGGILTDIWDPERRAAAVMTFTMATFMGLVHGPILGASVVAAHITWRWVVWITMIVSGICLCLALTVLRETYQPTILQKRARRIRFRDRDWAVHAILDEQQLSLKEVYRNYLVRPLGLLMRETILLLVSIYLAFVYSLLYVFFEAYPYSFSHVRKWQNMALAALPLLSIALGVCIGGSLVAWDTCKRYNRYVKQYSEQRRVSHPNSLLHNELAEERLPPIIVGGIILSVGLFWFAATSNASVLWLPQATAGIFLGCGIFMIFLPGLNYIIDVYVNCVNSAVAANFSFRCLAAAVAPLVSPPMFRTMGVPWAMATMGFLSIVLVPVPIYFYRWGKKLRTVNLTPPSYRVHPALRTNISLPSVPLELNNVEIEIPPPVWSSIGK</sequence>
<feature type="transmembrane region" description="Helical" evidence="6">
    <location>
        <begin position="108"/>
        <end position="126"/>
    </location>
</feature>
<keyword evidence="4 6" id="KW-1133">Transmembrane helix</keyword>
<evidence type="ECO:0000256" key="2">
    <source>
        <dbReference type="ARBA" id="ARBA00008335"/>
    </source>
</evidence>
<dbReference type="PANTHER" id="PTHR23502">
    <property type="entry name" value="MAJOR FACILITATOR SUPERFAMILY"/>
    <property type="match status" value="1"/>
</dbReference>
<feature type="transmembrane region" description="Helical" evidence="6">
    <location>
        <begin position="171"/>
        <end position="192"/>
    </location>
</feature>
<dbReference type="OrthoDB" id="4139357at2759"/>
<dbReference type="Gene3D" id="1.20.1250.20">
    <property type="entry name" value="MFS general substrate transporter like domains"/>
    <property type="match status" value="1"/>
</dbReference>